<sequence length="381" mass="39450">MREVVIAAAVRTPIGKRNGALAGIHPADLSALVLTALAERTGLDPALVDDVIWGCVSQVGDQSSNIGRYAVLAADWPETVPGTTINRACGSSQQAVDFAAAVVGSGQQDLVIAGGVEVMSRVPLGSARATGMPYGPKARARYHDFSFDQGISAELIAEKWGLSRTRLDDYAARSHELAAAAVDRGAFDDQIVDVPAGTVTIGADEGIRRGTSAETLARLKPAFRADGVIHAGNSSQISDGAAAVLVTTPDRARELGVTPLVRYRAGAVTGADPVLMLTGPIPATEKVLRRCGLSLAEIGVFEVNEAFAPVPLAWLAETGADLARVNPLGGAIALGHPLGASGAVLLTRMIHHMRDNGIRYGLQTMCEGGGTANATVVELLN</sequence>
<evidence type="ECO:0000259" key="5">
    <source>
        <dbReference type="Pfam" id="PF00108"/>
    </source>
</evidence>
<reference evidence="7 8" key="1">
    <citation type="submission" date="2024-10" db="EMBL/GenBank/DDBJ databases">
        <title>The Natural Products Discovery Center: Release of the First 8490 Sequenced Strains for Exploring Actinobacteria Biosynthetic Diversity.</title>
        <authorList>
            <person name="Kalkreuter E."/>
            <person name="Kautsar S.A."/>
            <person name="Yang D."/>
            <person name="Bader C.D."/>
            <person name="Teijaro C.N."/>
            <person name="Fluegel L."/>
            <person name="Davis C.M."/>
            <person name="Simpson J.R."/>
            <person name="Lauterbach L."/>
            <person name="Steele A.D."/>
            <person name="Gui C."/>
            <person name="Meng S."/>
            <person name="Li G."/>
            <person name="Viehrig K."/>
            <person name="Ye F."/>
            <person name="Su P."/>
            <person name="Kiefer A.F."/>
            <person name="Nichols A."/>
            <person name="Cepeda A.J."/>
            <person name="Yan W."/>
            <person name="Fan B."/>
            <person name="Jiang Y."/>
            <person name="Adhikari A."/>
            <person name="Zheng C.-J."/>
            <person name="Schuster L."/>
            <person name="Cowan T.M."/>
            <person name="Smanski M.J."/>
            <person name="Chevrette M.G."/>
            <person name="De Carvalho L.P.S."/>
            <person name="Shen B."/>
        </authorList>
    </citation>
    <scope>NUCLEOTIDE SEQUENCE [LARGE SCALE GENOMIC DNA]</scope>
    <source>
        <strain evidence="7 8">NPDC004119</strain>
    </source>
</reference>
<keyword evidence="8" id="KW-1185">Reference proteome</keyword>
<dbReference type="EMBL" id="JBIAMT010000002">
    <property type="protein sequence ID" value="MFF0497245.1"/>
    <property type="molecule type" value="Genomic_DNA"/>
</dbReference>
<dbReference type="InterPro" id="IPR020617">
    <property type="entry name" value="Thiolase_C"/>
</dbReference>
<dbReference type="InterPro" id="IPR016039">
    <property type="entry name" value="Thiolase-like"/>
</dbReference>
<dbReference type="InterPro" id="IPR020613">
    <property type="entry name" value="Thiolase_CS"/>
</dbReference>
<proteinExistence type="inferred from homology"/>
<dbReference type="PANTHER" id="PTHR43365:SF1">
    <property type="entry name" value="ACETYL-COA C-ACYLTRANSFERASE"/>
    <property type="match status" value="1"/>
</dbReference>
<dbReference type="PANTHER" id="PTHR43365">
    <property type="entry name" value="BLR7806 PROTEIN"/>
    <property type="match status" value="1"/>
</dbReference>
<dbReference type="Proteomes" id="UP001601442">
    <property type="component" value="Unassembled WGS sequence"/>
</dbReference>
<dbReference type="InterPro" id="IPR020616">
    <property type="entry name" value="Thiolase_N"/>
</dbReference>
<dbReference type="Pfam" id="PF00108">
    <property type="entry name" value="Thiolase_N"/>
    <property type="match status" value="1"/>
</dbReference>
<dbReference type="PIRSF" id="PIRSF000429">
    <property type="entry name" value="Ac-CoA_Ac_transf"/>
    <property type="match status" value="1"/>
</dbReference>
<keyword evidence="2 4" id="KW-0808">Transferase</keyword>
<comment type="caution">
    <text evidence="7">The sequence shown here is derived from an EMBL/GenBank/DDBJ whole genome shotgun (WGS) entry which is preliminary data.</text>
</comment>
<evidence type="ECO:0000313" key="7">
    <source>
        <dbReference type="EMBL" id="MFF0497245.1"/>
    </source>
</evidence>
<dbReference type="RefSeq" id="WP_387393628.1">
    <property type="nucleotide sequence ID" value="NZ_JBIAMT010000002.1"/>
</dbReference>
<dbReference type="SUPFAM" id="SSF53901">
    <property type="entry name" value="Thiolase-like"/>
    <property type="match status" value="2"/>
</dbReference>
<comment type="similarity">
    <text evidence="1 4">Belongs to the thiolase-like superfamily. Thiolase family.</text>
</comment>
<dbReference type="InterPro" id="IPR002155">
    <property type="entry name" value="Thiolase"/>
</dbReference>
<organism evidence="7 8">
    <name type="scientific">Nocardia aobensis</name>
    <dbReference type="NCBI Taxonomy" id="257277"/>
    <lineage>
        <taxon>Bacteria</taxon>
        <taxon>Bacillati</taxon>
        <taxon>Actinomycetota</taxon>
        <taxon>Actinomycetes</taxon>
        <taxon>Mycobacteriales</taxon>
        <taxon>Nocardiaceae</taxon>
        <taxon>Nocardia</taxon>
    </lineage>
</organism>
<evidence type="ECO:0000256" key="3">
    <source>
        <dbReference type="ARBA" id="ARBA00023315"/>
    </source>
</evidence>
<evidence type="ECO:0000313" key="8">
    <source>
        <dbReference type="Proteomes" id="UP001601442"/>
    </source>
</evidence>
<evidence type="ECO:0000259" key="6">
    <source>
        <dbReference type="Pfam" id="PF02803"/>
    </source>
</evidence>
<evidence type="ECO:0000256" key="1">
    <source>
        <dbReference type="ARBA" id="ARBA00010982"/>
    </source>
</evidence>
<feature type="domain" description="Thiolase N-terminal" evidence="5">
    <location>
        <begin position="4"/>
        <end position="248"/>
    </location>
</feature>
<evidence type="ECO:0000256" key="2">
    <source>
        <dbReference type="ARBA" id="ARBA00022679"/>
    </source>
</evidence>
<name>A0ABW6P1R5_9NOCA</name>
<dbReference type="PROSITE" id="PS00737">
    <property type="entry name" value="THIOLASE_2"/>
    <property type="match status" value="1"/>
</dbReference>
<keyword evidence="3 4" id="KW-0012">Acyltransferase</keyword>
<gene>
    <name evidence="7" type="ORF">ACFYU5_12620</name>
</gene>
<feature type="domain" description="Thiolase C-terminal" evidence="6">
    <location>
        <begin position="258"/>
        <end position="378"/>
    </location>
</feature>
<dbReference type="NCBIfam" id="TIGR01930">
    <property type="entry name" value="AcCoA-C-Actrans"/>
    <property type="match status" value="1"/>
</dbReference>
<dbReference type="Pfam" id="PF02803">
    <property type="entry name" value="Thiolase_C"/>
    <property type="match status" value="1"/>
</dbReference>
<dbReference type="Gene3D" id="3.40.47.10">
    <property type="match status" value="2"/>
</dbReference>
<evidence type="ECO:0000256" key="4">
    <source>
        <dbReference type="RuleBase" id="RU003557"/>
    </source>
</evidence>
<dbReference type="CDD" id="cd00751">
    <property type="entry name" value="thiolase"/>
    <property type="match status" value="1"/>
</dbReference>
<accession>A0ABW6P1R5</accession>
<protein>
    <submittedName>
        <fullName evidence="7">Thiolase family protein</fullName>
    </submittedName>
</protein>